<dbReference type="NCBIfam" id="TIGR00043">
    <property type="entry name" value="rRNA maturation RNase YbeY"/>
    <property type="match status" value="1"/>
</dbReference>
<dbReference type="GO" id="GO:0008270">
    <property type="term" value="F:zinc ion binding"/>
    <property type="evidence" value="ECO:0007669"/>
    <property type="project" value="UniProtKB-UniRule"/>
</dbReference>
<proteinExistence type="inferred from homology"/>
<dbReference type="Proteomes" id="UP001139028">
    <property type="component" value="Unassembled WGS sequence"/>
</dbReference>
<dbReference type="GO" id="GO:0004222">
    <property type="term" value="F:metalloendopeptidase activity"/>
    <property type="evidence" value="ECO:0007669"/>
    <property type="project" value="InterPro"/>
</dbReference>
<keyword evidence="7 8" id="KW-0862">Zinc</keyword>
<comment type="subcellular location">
    <subcellularLocation>
        <location evidence="8">Cytoplasm</location>
    </subcellularLocation>
</comment>
<organism evidence="9 10">
    <name type="scientific">Microbulbifer okhotskensis</name>
    <dbReference type="NCBI Taxonomy" id="2926617"/>
    <lineage>
        <taxon>Bacteria</taxon>
        <taxon>Pseudomonadati</taxon>
        <taxon>Pseudomonadota</taxon>
        <taxon>Gammaproteobacteria</taxon>
        <taxon>Cellvibrionales</taxon>
        <taxon>Microbulbiferaceae</taxon>
        <taxon>Microbulbifer</taxon>
    </lineage>
</organism>
<feature type="binding site" evidence="8">
    <location>
        <position position="113"/>
    </location>
    <ligand>
        <name>Zn(2+)</name>
        <dbReference type="ChEBI" id="CHEBI:29105"/>
        <note>catalytic</note>
    </ligand>
</feature>
<evidence type="ECO:0000256" key="1">
    <source>
        <dbReference type="ARBA" id="ARBA00010875"/>
    </source>
</evidence>
<keyword evidence="3 8" id="KW-0540">Nuclease</keyword>
<dbReference type="GO" id="GO:0005737">
    <property type="term" value="C:cytoplasm"/>
    <property type="evidence" value="ECO:0007669"/>
    <property type="project" value="UniProtKB-SubCell"/>
</dbReference>
<dbReference type="InterPro" id="IPR020549">
    <property type="entry name" value="YbeY_CS"/>
</dbReference>
<keyword evidence="8" id="KW-0963">Cytoplasm</keyword>
<evidence type="ECO:0000256" key="7">
    <source>
        <dbReference type="ARBA" id="ARBA00022833"/>
    </source>
</evidence>
<name>A0A9X2J6V4_9GAMM</name>
<dbReference type="PROSITE" id="PS01306">
    <property type="entry name" value="UPF0054"/>
    <property type="match status" value="1"/>
</dbReference>
<dbReference type="PANTHER" id="PTHR46986">
    <property type="entry name" value="ENDORIBONUCLEASE YBEY, CHLOROPLASTIC"/>
    <property type="match status" value="1"/>
</dbReference>
<sequence>MIDLTLDVQRATRCNSLPSDEVINSWIQKALATHRKEAELSVRIVDESESQDLNFRYRGKDKPTNVLSFQTDFPAELDLPMLGDLVICAPIVAQEAEQQSKSLLAHWAHMVVHGTLHLLGYDHIEDADAEEMENLETGLLASLGFADPYTPLEEAG</sequence>
<evidence type="ECO:0000256" key="6">
    <source>
        <dbReference type="ARBA" id="ARBA00022801"/>
    </source>
</evidence>
<protein>
    <recommendedName>
        <fullName evidence="8">Endoribonuclease YbeY</fullName>
        <ecNumber evidence="8">3.1.-.-</ecNumber>
    </recommendedName>
</protein>
<reference evidence="9" key="1">
    <citation type="journal article" date="2022" name="Arch. Microbiol.">
        <title>Microbulbifer okhotskensis sp. nov., isolated from a deep bottom sediment of the Okhotsk Sea.</title>
        <authorList>
            <person name="Romanenko L."/>
            <person name="Kurilenko V."/>
            <person name="Otstavnykh N."/>
            <person name="Velansky P."/>
            <person name="Isaeva M."/>
            <person name="Mikhailov V."/>
        </authorList>
    </citation>
    <scope>NUCLEOTIDE SEQUENCE</scope>
    <source>
        <strain evidence="9">OS29</strain>
    </source>
</reference>
<accession>A0A9X2J6V4</accession>
<dbReference type="EMBL" id="JALBWM010000016">
    <property type="protein sequence ID" value="MCO1333871.1"/>
    <property type="molecule type" value="Genomic_DNA"/>
</dbReference>
<dbReference type="InterPro" id="IPR023091">
    <property type="entry name" value="MetalPrtase_cat_dom_sf_prd"/>
</dbReference>
<comment type="function">
    <text evidence="8">Single strand-specific metallo-endoribonuclease involved in late-stage 70S ribosome quality control and in maturation of the 3' terminus of the 16S rRNA.</text>
</comment>
<evidence type="ECO:0000256" key="5">
    <source>
        <dbReference type="ARBA" id="ARBA00022759"/>
    </source>
</evidence>
<dbReference type="Gene3D" id="3.40.390.30">
    <property type="entry name" value="Metalloproteases ('zincins'), catalytic domain"/>
    <property type="match status" value="1"/>
</dbReference>
<dbReference type="GO" id="GO:0006364">
    <property type="term" value="P:rRNA processing"/>
    <property type="evidence" value="ECO:0007669"/>
    <property type="project" value="UniProtKB-UniRule"/>
</dbReference>
<feature type="binding site" evidence="8">
    <location>
        <position position="123"/>
    </location>
    <ligand>
        <name>Zn(2+)</name>
        <dbReference type="ChEBI" id="CHEBI:29105"/>
        <note>catalytic</note>
    </ligand>
</feature>
<dbReference type="PANTHER" id="PTHR46986:SF1">
    <property type="entry name" value="ENDORIBONUCLEASE YBEY, CHLOROPLASTIC"/>
    <property type="match status" value="1"/>
</dbReference>
<comment type="similarity">
    <text evidence="1 8">Belongs to the endoribonuclease YbeY family.</text>
</comment>
<evidence type="ECO:0000256" key="8">
    <source>
        <dbReference type="HAMAP-Rule" id="MF_00009"/>
    </source>
</evidence>
<dbReference type="GO" id="GO:0004521">
    <property type="term" value="F:RNA endonuclease activity"/>
    <property type="evidence" value="ECO:0007669"/>
    <property type="project" value="UniProtKB-UniRule"/>
</dbReference>
<comment type="caution">
    <text evidence="9">The sequence shown here is derived from an EMBL/GenBank/DDBJ whole genome shotgun (WGS) entry which is preliminary data.</text>
</comment>
<evidence type="ECO:0000313" key="9">
    <source>
        <dbReference type="EMBL" id="MCO1333871.1"/>
    </source>
</evidence>
<dbReference type="RefSeq" id="WP_252465316.1">
    <property type="nucleotide sequence ID" value="NZ_JALBWM010000016.1"/>
</dbReference>
<dbReference type="SUPFAM" id="SSF55486">
    <property type="entry name" value="Metalloproteases ('zincins'), catalytic domain"/>
    <property type="match status" value="1"/>
</dbReference>
<keyword evidence="2 8" id="KW-0690">Ribosome biogenesis</keyword>
<dbReference type="AlphaFoldDB" id="A0A9X2J6V4"/>
<evidence type="ECO:0000256" key="2">
    <source>
        <dbReference type="ARBA" id="ARBA00022517"/>
    </source>
</evidence>
<evidence type="ECO:0000313" key="10">
    <source>
        <dbReference type="Proteomes" id="UP001139028"/>
    </source>
</evidence>
<gene>
    <name evidence="8 9" type="primary">ybeY</name>
    <name evidence="9" type="ORF">MO867_05910</name>
</gene>
<keyword evidence="4 8" id="KW-0479">Metal-binding</keyword>
<keyword evidence="6 8" id="KW-0378">Hydrolase</keyword>
<dbReference type="HAMAP" id="MF_00009">
    <property type="entry name" value="Endoribonucl_YbeY"/>
    <property type="match status" value="1"/>
</dbReference>
<dbReference type="EC" id="3.1.-.-" evidence="8"/>
<evidence type="ECO:0000256" key="4">
    <source>
        <dbReference type="ARBA" id="ARBA00022723"/>
    </source>
</evidence>
<keyword evidence="10" id="KW-1185">Reference proteome</keyword>
<dbReference type="Pfam" id="PF02130">
    <property type="entry name" value="YbeY"/>
    <property type="match status" value="1"/>
</dbReference>
<feature type="binding site" evidence="8">
    <location>
        <position position="117"/>
    </location>
    <ligand>
        <name>Zn(2+)</name>
        <dbReference type="ChEBI" id="CHEBI:29105"/>
        <note>catalytic</note>
    </ligand>
</feature>
<evidence type="ECO:0000256" key="3">
    <source>
        <dbReference type="ARBA" id="ARBA00022722"/>
    </source>
</evidence>
<keyword evidence="8" id="KW-0698">rRNA processing</keyword>
<dbReference type="InterPro" id="IPR002036">
    <property type="entry name" value="YbeY"/>
</dbReference>
<keyword evidence="5 8" id="KW-0255">Endonuclease</keyword>
<comment type="cofactor">
    <cofactor evidence="8">
        <name>Zn(2+)</name>
        <dbReference type="ChEBI" id="CHEBI:29105"/>
    </cofactor>
    <text evidence="8">Binds 1 zinc ion.</text>
</comment>